<keyword evidence="2" id="KW-0812">Transmembrane</keyword>
<dbReference type="EMBL" id="BAAAGG010000005">
    <property type="protein sequence ID" value="GAA0759035.1"/>
    <property type="molecule type" value="Genomic_DNA"/>
</dbReference>
<accession>A0ABN1K990</accession>
<protein>
    <submittedName>
        <fullName evidence="3">AsmA-like C-terminal region-containing protein</fullName>
    </submittedName>
</protein>
<keyword evidence="4" id="KW-1185">Reference proteome</keyword>
<feature type="region of interest" description="Disordered" evidence="1">
    <location>
        <begin position="835"/>
        <end position="874"/>
    </location>
</feature>
<dbReference type="InterPro" id="IPR052894">
    <property type="entry name" value="AsmA-related"/>
</dbReference>
<evidence type="ECO:0000256" key="2">
    <source>
        <dbReference type="SAM" id="Phobius"/>
    </source>
</evidence>
<comment type="caution">
    <text evidence="3">The sequence shown here is derived from an EMBL/GenBank/DDBJ whole genome shotgun (WGS) entry which is preliminary data.</text>
</comment>
<dbReference type="PANTHER" id="PTHR30441">
    <property type="entry name" value="DUF748 DOMAIN-CONTAINING PROTEIN"/>
    <property type="match status" value="1"/>
</dbReference>
<feature type="transmembrane region" description="Helical" evidence="2">
    <location>
        <begin position="7"/>
        <end position="26"/>
    </location>
</feature>
<sequence>MKKAFKIIGVVILILIIALFLTPILFKGSIEKMVKKAANDNVNAQIEWASLDLSLFRNFPNASLRLEDVSVINKSPFEGDTLVYAKNFNIAMGVMQLFKDEGLKVDQIYLNEALINVKVDSLGNSNYDIAKTTEASETSENTETKKTEKPFQLNLNHYEINSSTINYLDESGNIFLKLKEFNHSGDGNFAESVFTLKTHTDSKVSFDFDGTNYLKDNSIVLDADLEMDLENMKFTFLDNEVLVNQLPLEFEGYVQLFENYNDIDLQFSTPSSDFKNFLALIPEAYASNLDGVTTTGDFKLNGIIKGKVDETYIPTLDITASSSNASFQYTDLPKKVDDISLNIELKNESGLVEDTYINFNDVKFRIDQDRFAGNGSIKNLTTNMLVDLQAKGRLNLANLKKAYPIDLEQDLSGFLDVDLVTNFDMNSIEQEAYDKVVAKGLLQLSKFDYNSPDLAKPIHIEMATVNFTTKAIQLNKFEMVAGSTDLKMNGNLSNLMGFAFADKPLKGTFDATSQNFNIADFMVKSDTEVAASGNSNSDETIETTEKTEEIKIPDFLDIVLNFRAENVIYDNLNLKNVTGSMALQNESAVLNNINADIFGGNIKLNGSVSTKENTPNFDMKMSLNTIKIIEAVQQMELIKGLAPIAQVLNGVATTSINLKGDLTKDLMPIYTSLAGDALATILNAEVDQSKMALVSNLNNQFKLLNFDKYKIKDLVAKLNFKNGAINADNFDFNLDDVKVDVSGSHSFDNTMNYNLKFNIPAKYFGDEIGGQLAQLSNIDISKFNVDVPVNLSGSFASPKINLSMDKAISSLTNQIIQAQKEKATNQVKDKIGKEINNLLGGDKKPKDSTSTSQEEVKENVKNALQGLFKKKKNN</sequence>
<reference evidence="3 4" key="1">
    <citation type="journal article" date="2019" name="Int. J. Syst. Evol. Microbiol.">
        <title>The Global Catalogue of Microorganisms (GCM) 10K type strain sequencing project: providing services to taxonomists for standard genome sequencing and annotation.</title>
        <authorList>
            <consortium name="The Broad Institute Genomics Platform"/>
            <consortium name="The Broad Institute Genome Sequencing Center for Infectious Disease"/>
            <person name="Wu L."/>
            <person name="Ma J."/>
        </authorList>
    </citation>
    <scope>NUCLEOTIDE SEQUENCE [LARGE SCALE GENOMIC DNA]</scope>
    <source>
        <strain evidence="3 4">JCM 16231</strain>
    </source>
</reference>
<proteinExistence type="predicted"/>
<name>A0ABN1K990_9FLAO</name>
<dbReference type="PANTHER" id="PTHR30441:SF8">
    <property type="entry name" value="DUF748 DOMAIN-CONTAINING PROTEIN"/>
    <property type="match status" value="1"/>
</dbReference>
<evidence type="ECO:0000313" key="4">
    <source>
        <dbReference type="Proteomes" id="UP001500185"/>
    </source>
</evidence>
<dbReference type="Proteomes" id="UP001500185">
    <property type="component" value="Unassembled WGS sequence"/>
</dbReference>
<organism evidence="3 4">
    <name type="scientific">Psychroflexus lacisalsi</name>
    <dbReference type="NCBI Taxonomy" id="503928"/>
    <lineage>
        <taxon>Bacteria</taxon>
        <taxon>Pseudomonadati</taxon>
        <taxon>Bacteroidota</taxon>
        <taxon>Flavobacteriia</taxon>
        <taxon>Flavobacteriales</taxon>
        <taxon>Flavobacteriaceae</taxon>
        <taxon>Psychroflexus</taxon>
    </lineage>
</organism>
<gene>
    <name evidence="3" type="ORF">GCM10009433_16840</name>
</gene>
<keyword evidence="2" id="KW-1133">Transmembrane helix</keyword>
<dbReference type="RefSeq" id="WP_224454204.1">
    <property type="nucleotide sequence ID" value="NZ_BAAAGG010000005.1"/>
</dbReference>
<evidence type="ECO:0000313" key="3">
    <source>
        <dbReference type="EMBL" id="GAA0759035.1"/>
    </source>
</evidence>
<keyword evidence="2" id="KW-0472">Membrane</keyword>
<evidence type="ECO:0000256" key="1">
    <source>
        <dbReference type="SAM" id="MobiDB-lite"/>
    </source>
</evidence>